<evidence type="ECO:0000256" key="5">
    <source>
        <dbReference type="ARBA" id="ARBA00023295"/>
    </source>
</evidence>
<dbReference type="PANTHER" id="PTHR10030:SF37">
    <property type="entry name" value="ALPHA-L-FUCOSIDASE-RELATED"/>
    <property type="match status" value="1"/>
</dbReference>
<dbReference type="InterPro" id="IPR057739">
    <property type="entry name" value="Glyco_hydro_29_N"/>
</dbReference>
<dbReference type="AlphaFoldDB" id="A0A0E9LZQ4"/>
<keyword evidence="4" id="KW-0378">Hydrolase</keyword>
<evidence type="ECO:0000313" key="7">
    <source>
        <dbReference type="EMBL" id="GAO30729.1"/>
    </source>
</evidence>
<evidence type="ECO:0000256" key="4">
    <source>
        <dbReference type="ARBA" id="ARBA00022801"/>
    </source>
</evidence>
<dbReference type="Proteomes" id="UP000032900">
    <property type="component" value="Unassembled WGS sequence"/>
</dbReference>
<reference evidence="7 8" key="1">
    <citation type="journal article" date="2015" name="Microbes Environ.">
        <title>Distribution and evolution of nitrogen fixation genes in the phylum bacteroidetes.</title>
        <authorList>
            <person name="Inoue J."/>
            <person name="Oshima K."/>
            <person name="Suda W."/>
            <person name="Sakamoto M."/>
            <person name="Iino T."/>
            <person name="Noda S."/>
            <person name="Hongoh Y."/>
            <person name="Hattori M."/>
            <person name="Ohkuma M."/>
        </authorList>
    </citation>
    <scope>NUCLEOTIDE SEQUENCE [LARGE SCALE GENOMIC DNA]</scope>
    <source>
        <strain evidence="7">JCM 15548</strain>
    </source>
</reference>
<organism evidence="7 8">
    <name type="scientific">Geofilum rubicundum JCM 15548</name>
    <dbReference type="NCBI Taxonomy" id="1236989"/>
    <lineage>
        <taxon>Bacteria</taxon>
        <taxon>Pseudomonadati</taxon>
        <taxon>Bacteroidota</taxon>
        <taxon>Bacteroidia</taxon>
        <taxon>Marinilabiliales</taxon>
        <taxon>Marinilabiliaceae</taxon>
        <taxon>Geofilum</taxon>
    </lineage>
</organism>
<keyword evidence="5" id="KW-0326">Glycosidase</keyword>
<dbReference type="GO" id="GO:0006004">
    <property type="term" value="P:fucose metabolic process"/>
    <property type="evidence" value="ECO:0007669"/>
    <property type="project" value="TreeGrafter"/>
</dbReference>
<feature type="domain" description="Glycoside hydrolase family 29 N-terminal" evidence="6">
    <location>
        <begin position="43"/>
        <end position="300"/>
    </location>
</feature>
<evidence type="ECO:0000256" key="2">
    <source>
        <dbReference type="ARBA" id="ARBA00012662"/>
    </source>
</evidence>
<dbReference type="InterPro" id="IPR000933">
    <property type="entry name" value="Glyco_hydro_29"/>
</dbReference>
<dbReference type="GO" id="GO:0016139">
    <property type="term" value="P:glycoside catabolic process"/>
    <property type="evidence" value="ECO:0007669"/>
    <property type="project" value="TreeGrafter"/>
</dbReference>
<dbReference type="GO" id="GO:0004560">
    <property type="term" value="F:alpha-L-fucosidase activity"/>
    <property type="evidence" value="ECO:0007669"/>
    <property type="project" value="InterPro"/>
</dbReference>
<protein>
    <recommendedName>
        <fullName evidence="2">alpha-L-fucosidase</fullName>
        <ecNumber evidence="2">3.2.1.51</ecNumber>
    </recommendedName>
</protein>
<evidence type="ECO:0000256" key="3">
    <source>
        <dbReference type="ARBA" id="ARBA00022729"/>
    </source>
</evidence>
<dbReference type="GO" id="GO:0005764">
    <property type="term" value="C:lysosome"/>
    <property type="evidence" value="ECO:0007669"/>
    <property type="project" value="TreeGrafter"/>
</dbReference>
<dbReference type="SUPFAM" id="SSF51445">
    <property type="entry name" value="(Trans)glycosidases"/>
    <property type="match status" value="1"/>
</dbReference>
<dbReference type="EC" id="3.2.1.51" evidence="2"/>
<dbReference type="Gene3D" id="3.20.20.80">
    <property type="entry name" value="Glycosidases"/>
    <property type="match status" value="1"/>
</dbReference>
<keyword evidence="3" id="KW-0732">Signal</keyword>
<dbReference type="STRING" id="1236989.JCM15548_13035"/>
<evidence type="ECO:0000259" key="6">
    <source>
        <dbReference type="Pfam" id="PF01120"/>
    </source>
</evidence>
<dbReference type="Pfam" id="PF01120">
    <property type="entry name" value="Alpha_L_fucos"/>
    <property type="match status" value="1"/>
</dbReference>
<keyword evidence="8" id="KW-1185">Reference proteome</keyword>
<gene>
    <name evidence="7" type="ORF">JCM15548_13035</name>
</gene>
<dbReference type="SMART" id="SM00812">
    <property type="entry name" value="Alpha_L_fucos"/>
    <property type="match status" value="1"/>
</dbReference>
<evidence type="ECO:0000313" key="8">
    <source>
        <dbReference type="Proteomes" id="UP000032900"/>
    </source>
</evidence>
<proteinExistence type="inferred from homology"/>
<dbReference type="PANTHER" id="PTHR10030">
    <property type="entry name" value="ALPHA-L-FUCOSIDASE"/>
    <property type="match status" value="1"/>
</dbReference>
<dbReference type="EMBL" id="BAZW01000028">
    <property type="protein sequence ID" value="GAO30729.1"/>
    <property type="molecule type" value="Genomic_DNA"/>
</dbReference>
<comment type="similarity">
    <text evidence="1">Belongs to the glycosyl hydrolase 29 family.</text>
</comment>
<dbReference type="RefSeq" id="WP_262487047.1">
    <property type="nucleotide sequence ID" value="NZ_BAZW01000028.1"/>
</dbReference>
<comment type="caution">
    <text evidence="7">The sequence shown here is derived from an EMBL/GenBank/DDBJ whole genome shotgun (WGS) entry which is preliminary data.</text>
</comment>
<name>A0A0E9LZQ4_9BACT</name>
<accession>A0A0E9LZQ4</accession>
<evidence type="ECO:0000256" key="1">
    <source>
        <dbReference type="ARBA" id="ARBA00007951"/>
    </source>
</evidence>
<sequence length="330" mass="38026">MKVSKTILLSLICVFLIKNILPAQVVISSDEVPEVKVDTSREPMAEGVFEPTWESLRQYKVPEWYKNAKFGIWAHWGPQSQPEAGDWYARHMYSEGHWQYNYHLEKYGHPSEFGFKDVINDWKADQWDPEKLVALYKKAGAQYFFAMANHHDNFDLWDSKYQAWNAVNLGPKKDLIAGWAAAARKFDLPLGLSIHSAHAWTWYEPSRGADSKGEKEGIPYDGHLTLEDGVGTWWEGYDPQELYAQSHPHSEGWEDLGTIHSQWNWWKGASLPDQAYSDNFYNRAMDMINKYQPDLVYFDDTACPFGQSVMPDYNSRPTSTTEMPYGTTGS</sequence>
<dbReference type="InterPro" id="IPR017853">
    <property type="entry name" value="GH"/>
</dbReference>